<organism evidence="2 3">
    <name type="scientific">Hydromonas duriensis</name>
    <dbReference type="NCBI Taxonomy" id="1527608"/>
    <lineage>
        <taxon>Bacteria</taxon>
        <taxon>Pseudomonadati</taxon>
        <taxon>Pseudomonadota</taxon>
        <taxon>Betaproteobacteria</taxon>
        <taxon>Burkholderiales</taxon>
        <taxon>Burkholderiaceae</taxon>
        <taxon>Hydromonas</taxon>
    </lineage>
</organism>
<dbReference type="RefSeq" id="WP_133619002.1">
    <property type="nucleotide sequence ID" value="NZ_SNZE01000002.1"/>
</dbReference>
<keyword evidence="1" id="KW-0472">Membrane</keyword>
<keyword evidence="3" id="KW-1185">Reference proteome</keyword>
<feature type="transmembrane region" description="Helical" evidence="1">
    <location>
        <begin position="41"/>
        <end position="60"/>
    </location>
</feature>
<dbReference type="EMBL" id="SNZE01000002">
    <property type="protein sequence ID" value="TDR32830.1"/>
    <property type="molecule type" value="Genomic_DNA"/>
</dbReference>
<evidence type="ECO:0000313" key="2">
    <source>
        <dbReference type="EMBL" id="TDR32830.1"/>
    </source>
</evidence>
<accession>A0A4R6YB70</accession>
<protein>
    <submittedName>
        <fullName evidence="2">Putative membrane protein</fullName>
    </submittedName>
</protein>
<sequence length="200" mass="22959">MTSSQHSPELHALSRKTSYACITLIVWCLFWETVGAPLQHAGYWLALKGFLLLPLLPKLWRGERYTYQVLSLLILLYVLEGLLRTFSDTAPSRYFAVIELLLSTLIFIWVNQFALKTKAAKPQREKKNRKMSWLLYAIILLIAMNLTLPSTHSSLIGAEDANYIHFKTALEWLTAALVIPYVSLIVFYRFKTTESTSDRS</sequence>
<dbReference type="Proteomes" id="UP000294480">
    <property type="component" value="Unassembled WGS sequence"/>
</dbReference>
<gene>
    <name evidence="2" type="ORF">DFR44_102129</name>
</gene>
<reference evidence="2 3" key="1">
    <citation type="submission" date="2019-03" db="EMBL/GenBank/DDBJ databases">
        <title>Genomic Encyclopedia of Type Strains, Phase IV (KMG-IV): sequencing the most valuable type-strain genomes for metagenomic binning, comparative biology and taxonomic classification.</title>
        <authorList>
            <person name="Goeker M."/>
        </authorList>
    </citation>
    <scope>NUCLEOTIDE SEQUENCE [LARGE SCALE GENOMIC DNA]</scope>
    <source>
        <strain evidence="2 3">DSM 102852</strain>
    </source>
</reference>
<feature type="transmembrane region" description="Helical" evidence="1">
    <location>
        <begin position="131"/>
        <end position="149"/>
    </location>
</feature>
<dbReference type="Pfam" id="PF09842">
    <property type="entry name" value="DUF2069"/>
    <property type="match status" value="1"/>
</dbReference>
<keyword evidence="1" id="KW-1133">Transmembrane helix</keyword>
<evidence type="ECO:0000256" key="1">
    <source>
        <dbReference type="SAM" id="Phobius"/>
    </source>
</evidence>
<proteinExistence type="predicted"/>
<feature type="transmembrane region" description="Helical" evidence="1">
    <location>
        <begin position="17"/>
        <end position="35"/>
    </location>
</feature>
<evidence type="ECO:0000313" key="3">
    <source>
        <dbReference type="Proteomes" id="UP000294480"/>
    </source>
</evidence>
<dbReference type="OrthoDB" id="9181360at2"/>
<keyword evidence="1" id="KW-0812">Transmembrane</keyword>
<name>A0A4R6YB70_9BURK</name>
<feature type="transmembrane region" description="Helical" evidence="1">
    <location>
        <begin position="92"/>
        <end position="110"/>
    </location>
</feature>
<comment type="caution">
    <text evidence="2">The sequence shown here is derived from an EMBL/GenBank/DDBJ whole genome shotgun (WGS) entry which is preliminary data.</text>
</comment>
<dbReference type="AlphaFoldDB" id="A0A4R6YB70"/>
<dbReference type="InterPro" id="IPR018643">
    <property type="entry name" value="DUF2069_membrane"/>
</dbReference>
<feature type="transmembrane region" description="Helical" evidence="1">
    <location>
        <begin position="67"/>
        <end position="86"/>
    </location>
</feature>
<feature type="transmembrane region" description="Helical" evidence="1">
    <location>
        <begin position="169"/>
        <end position="190"/>
    </location>
</feature>